<accession>A0A8H3QJ94</accession>
<feature type="region of interest" description="Disordered" evidence="1">
    <location>
        <begin position="52"/>
        <end position="80"/>
    </location>
</feature>
<dbReference type="AlphaFoldDB" id="A0A8H3QJ94"/>
<proteinExistence type="predicted"/>
<reference evidence="2" key="1">
    <citation type="submission" date="2019-10" db="EMBL/GenBank/DDBJ databases">
        <title>Conservation and host-specific expression of non-tandemly repeated heterogenous ribosome RNA gene in arbuscular mycorrhizal fungi.</title>
        <authorList>
            <person name="Maeda T."/>
            <person name="Kobayashi Y."/>
            <person name="Nakagawa T."/>
            <person name="Ezawa T."/>
            <person name="Yamaguchi K."/>
            <person name="Bino T."/>
            <person name="Nishimoto Y."/>
            <person name="Shigenobu S."/>
            <person name="Kawaguchi M."/>
        </authorList>
    </citation>
    <scope>NUCLEOTIDE SEQUENCE</scope>
    <source>
        <strain evidence="2">HR1</strain>
    </source>
</reference>
<protein>
    <submittedName>
        <fullName evidence="2">Uncharacterized protein</fullName>
    </submittedName>
</protein>
<dbReference type="EMBL" id="BLAL01000066">
    <property type="protein sequence ID" value="GES83015.1"/>
    <property type="molecule type" value="Genomic_DNA"/>
</dbReference>
<feature type="compositionally biased region" description="Basic and acidic residues" evidence="1">
    <location>
        <begin position="52"/>
        <end position="71"/>
    </location>
</feature>
<dbReference type="OrthoDB" id="2303756at2759"/>
<evidence type="ECO:0000256" key="1">
    <source>
        <dbReference type="SAM" id="MobiDB-lite"/>
    </source>
</evidence>
<comment type="caution">
    <text evidence="2">The sequence shown here is derived from an EMBL/GenBank/DDBJ whole genome shotgun (WGS) entry which is preliminary data.</text>
</comment>
<gene>
    <name evidence="2" type="ORF">RCL2_001018500</name>
</gene>
<sequence length="313" mass="36631">MTEKVDYRICDSLQSYREEGSIIQVSIDHNYYDLGCMESSLDLRPSAFKTGLEKEDVRGTKKPEPVGREYNDNTASSNSAHINSEGMRVQDDRFDAFSEGLGISKHRLERTSKTSNAHIIDIQRTTPQVHVCNGKDTSQLHTPISILVEKFEDKSRIENFIGIKTDYGMVFLDCYGRVFELDDESQFLWPLGDFPKEIQKYSFTRDMLGWFVENGVVREYIRKSYCIYLVERQDVRFFSLDVERLTVETNSHYNCGNRINQRSYRNWSLLRKRRIALGQFPTEEAQLLHLTVLLRPTLKVFHMMFENFTFDAY</sequence>
<dbReference type="Proteomes" id="UP000615446">
    <property type="component" value="Unassembled WGS sequence"/>
</dbReference>
<evidence type="ECO:0000313" key="2">
    <source>
        <dbReference type="EMBL" id="GES83015.1"/>
    </source>
</evidence>
<organism evidence="2 3">
    <name type="scientific">Rhizophagus clarus</name>
    <dbReference type="NCBI Taxonomy" id="94130"/>
    <lineage>
        <taxon>Eukaryota</taxon>
        <taxon>Fungi</taxon>
        <taxon>Fungi incertae sedis</taxon>
        <taxon>Mucoromycota</taxon>
        <taxon>Glomeromycotina</taxon>
        <taxon>Glomeromycetes</taxon>
        <taxon>Glomerales</taxon>
        <taxon>Glomeraceae</taxon>
        <taxon>Rhizophagus</taxon>
    </lineage>
</organism>
<name>A0A8H3QJ94_9GLOM</name>
<evidence type="ECO:0000313" key="3">
    <source>
        <dbReference type="Proteomes" id="UP000615446"/>
    </source>
</evidence>